<dbReference type="Proteomes" id="UP001500359">
    <property type="component" value="Unassembled WGS sequence"/>
</dbReference>
<name>A0ABN1LL34_9ALTE</name>
<dbReference type="SUPFAM" id="SSF49899">
    <property type="entry name" value="Concanavalin A-like lectins/glucanases"/>
    <property type="match status" value="1"/>
</dbReference>
<dbReference type="PANTHER" id="PTHR10963">
    <property type="entry name" value="GLYCOSYL HYDROLASE-RELATED"/>
    <property type="match status" value="1"/>
</dbReference>
<organism evidence="4 5">
    <name type="scientific">Aliiglaciecola litoralis</name>
    <dbReference type="NCBI Taxonomy" id="582857"/>
    <lineage>
        <taxon>Bacteria</taxon>
        <taxon>Pseudomonadati</taxon>
        <taxon>Pseudomonadota</taxon>
        <taxon>Gammaproteobacteria</taxon>
        <taxon>Alteromonadales</taxon>
        <taxon>Alteromonadaceae</taxon>
        <taxon>Aliiglaciecola</taxon>
    </lineage>
</organism>
<reference evidence="4 5" key="1">
    <citation type="journal article" date="2019" name="Int. J. Syst. Evol. Microbiol.">
        <title>The Global Catalogue of Microorganisms (GCM) 10K type strain sequencing project: providing services to taxonomists for standard genome sequencing and annotation.</title>
        <authorList>
            <consortium name="The Broad Institute Genomics Platform"/>
            <consortium name="The Broad Institute Genome Sequencing Center for Infectious Disease"/>
            <person name="Wu L."/>
            <person name="Ma J."/>
        </authorList>
    </citation>
    <scope>NUCLEOTIDE SEQUENCE [LARGE SCALE GENOMIC DNA]</scope>
    <source>
        <strain evidence="4 5">JCM 15896</strain>
    </source>
</reference>
<evidence type="ECO:0000256" key="2">
    <source>
        <dbReference type="SAM" id="SignalP"/>
    </source>
</evidence>
<evidence type="ECO:0000259" key="3">
    <source>
        <dbReference type="PROSITE" id="PS51762"/>
    </source>
</evidence>
<keyword evidence="2" id="KW-0732">Signal</keyword>
<feature type="domain" description="GH16" evidence="3">
    <location>
        <begin position="28"/>
        <end position="312"/>
    </location>
</feature>
<dbReference type="PANTHER" id="PTHR10963:SF60">
    <property type="entry name" value="GRAM-NEGATIVE BACTERIA-BINDING PROTEIN 1-RELATED"/>
    <property type="match status" value="1"/>
</dbReference>
<dbReference type="Gene3D" id="2.60.120.200">
    <property type="match status" value="1"/>
</dbReference>
<dbReference type="InterPro" id="IPR013320">
    <property type="entry name" value="ConA-like_dom_sf"/>
</dbReference>
<dbReference type="InterPro" id="IPR000757">
    <property type="entry name" value="Beta-glucanase-like"/>
</dbReference>
<dbReference type="PROSITE" id="PS51257">
    <property type="entry name" value="PROKAR_LIPOPROTEIN"/>
    <property type="match status" value="1"/>
</dbReference>
<comment type="similarity">
    <text evidence="1">Belongs to the glycosyl hydrolase 16 family.</text>
</comment>
<gene>
    <name evidence="4" type="primary">bglS</name>
    <name evidence="4" type="ORF">GCM10009114_23280</name>
</gene>
<dbReference type="InterPro" id="IPR050546">
    <property type="entry name" value="Glycosyl_Hydrlase_16"/>
</dbReference>
<dbReference type="Pfam" id="PF00722">
    <property type="entry name" value="Glyco_hydro_16"/>
    <property type="match status" value="1"/>
</dbReference>
<sequence length="317" mass="36717">MKFWALFIVVLIVSLCACATPKTANNVLKDSIASYPEYTGQYAGFSLIIDERFDDFDPTIWKKGDGAVGGEADCRFQDQGIQVVNGMLELIVSQETIKPSWSVDHQQQKNGYDFSCGELRTHANKKIKFGRIETRMRAPNRATASGYISSLFTYSNDFDRHAPNSGVQEWEEIDVELEGGRPDKFQANLIYGRNTWEWWRTRDYGAWEDKIVVGPVDEWRVYAIEWVPDAIRWYVDGKLVKELKQSDIDCQPQCKPPQRHPTPIPDNPTNIFMNFWIPKDAIQNEFGGNKKHNVYPLKTQYDWIRYYQLDSHPVGWE</sequence>
<protein>
    <submittedName>
        <fullName evidence="4">Beta-glucanase</fullName>
    </submittedName>
</protein>
<proteinExistence type="inferred from homology"/>
<evidence type="ECO:0000313" key="4">
    <source>
        <dbReference type="EMBL" id="GAA0857444.1"/>
    </source>
</evidence>
<evidence type="ECO:0000256" key="1">
    <source>
        <dbReference type="ARBA" id="ARBA00006865"/>
    </source>
</evidence>
<dbReference type="EMBL" id="BAAAFD010000006">
    <property type="protein sequence ID" value="GAA0857444.1"/>
    <property type="molecule type" value="Genomic_DNA"/>
</dbReference>
<accession>A0ABN1LL34</accession>
<comment type="caution">
    <text evidence="4">The sequence shown here is derived from an EMBL/GenBank/DDBJ whole genome shotgun (WGS) entry which is preliminary data.</text>
</comment>
<keyword evidence="5" id="KW-1185">Reference proteome</keyword>
<evidence type="ECO:0000313" key="5">
    <source>
        <dbReference type="Proteomes" id="UP001500359"/>
    </source>
</evidence>
<dbReference type="RefSeq" id="WP_343860137.1">
    <property type="nucleotide sequence ID" value="NZ_BAAAFD010000006.1"/>
</dbReference>
<feature type="signal peptide" evidence="2">
    <location>
        <begin position="1"/>
        <end position="19"/>
    </location>
</feature>
<dbReference type="PROSITE" id="PS51762">
    <property type="entry name" value="GH16_2"/>
    <property type="match status" value="1"/>
</dbReference>
<feature type="chain" id="PRO_5046609511" evidence="2">
    <location>
        <begin position="20"/>
        <end position="317"/>
    </location>
</feature>